<feature type="domain" description="MacB-like periplasmic core" evidence="8">
    <location>
        <begin position="20"/>
        <end position="242"/>
    </location>
</feature>
<name>A0A2V1IRK3_9BACT</name>
<dbReference type="AlphaFoldDB" id="A0A2V1IRK3"/>
<sequence>MKINYFRQAWSSIKQEPVVSAVSLAGTALAIFLIMVVVMIEEVKTAPFAPESNRDRWLVQKYASITNESWGTDNSSNGGMGFNLVKQVFYRMEIPEAVTAYTVTPSTGLFSVPSQAPFCAEELSTDAGFWKVMDFTFISGKPYTQEDFEAGLPVAVLSESTARRLFQTSDAAGREFQLNYVTFRVAGVVKDVSNLATASYAQAWIPFTSTSTADFSWCDYMGPLSVTILPRDEADVPAIRKEYDRLFAELGDEAKINGWKFILRERPYTQEVTANTPWASVSPDMSGVYRRRIITYLILLLVPAVNLSSMTHSRLRRRAEEIGVRRAFGARRSVIMTDIFLENLIITLFAGMLGLLLSLGFGLIFGGTVFAPGFGTSIESTGISLRILFHWSTFGWTMLFCFLLNLLSAGLPALNASRINIVNALTGKR</sequence>
<evidence type="ECO:0000313" key="9">
    <source>
        <dbReference type="EMBL" id="PWB02814.1"/>
    </source>
</evidence>
<dbReference type="GO" id="GO:0022857">
    <property type="term" value="F:transmembrane transporter activity"/>
    <property type="evidence" value="ECO:0007669"/>
    <property type="project" value="TreeGrafter"/>
</dbReference>
<evidence type="ECO:0000256" key="2">
    <source>
        <dbReference type="ARBA" id="ARBA00022475"/>
    </source>
</evidence>
<dbReference type="InterPro" id="IPR050250">
    <property type="entry name" value="Macrolide_Exporter_MacB"/>
</dbReference>
<evidence type="ECO:0000259" key="8">
    <source>
        <dbReference type="Pfam" id="PF12704"/>
    </source>
</evidence>
<dbReference type="PANTHER" id="PTHR30572">
    <property type="entry name" value="MEMBRANE COMPONENT OF TRANSPORTER-RELATED"/>
    <property type="match status" value="1"/>
</dbReference>
<evidence type="ECO:0000256" key="3">
    <source>
        <dbReference type="ARBA" id="ARBA00022692"/>
    </source>
</evidence>
<evidence type="ECO:0000313" key="10">
    <source>
        <dbReference type="Proteomes" id="UP000244905"/>
    </source>
</evidence>
<reference evidence="10" key="1">
    <citation type="submission" date="2018-02" db="EMBL/GenBank/DDBJ databases">
        <authorList>
            <person name="Clavel T."/>
            <person name="Strowig T."/>
        </authorList>
    </citation>
    <scope>NUCLEOTIDE SEQUENCE [LARGE SCALE GENOMIC DNA]</scope>
    <source>
        <strain evidence="10">DSM 103720</strain>
    </source>
</reference>
<organism evidence="9 10">
    <name type="scientific">Duncaniella muris</name>
    <dbReference type="NCBI Taxonomy" id="2094150"/>
    <lineage>
        <taxon>Bacteria</taxon>
        <taxon>Pseudomonadati</taxon>
        <taxon>Bacteroidota</taxon>
        <taxon>Bacteroidia</taxon>
        <taxon>Bacteroidales</taxon>
        <taxon>Muribaculaceae</taxon>
        <taxon>Duncaniella</taxon>
    </lineage>
</organism>
<evidence type="ECO:0000256" key="5">
    <source>
        <dbReference type="ARBA" id="ARBA00023136"/>
    </source>
</evidence>
<dbReference type="GO" id="GO:0005886">
    <property type="term" value="C:plasma membrane"/>
    <property type="evidence" value="ECO:0007669"/>
    <property type="project" value="UniProtKB-SubCell"/>
</dbReference>
<evidence type="ECO:0000259" key="7">
    <source>
        <dbReference type="Pfam" id="PF02687"/>
    </source>
</evidence>
<comment type="subcellular location">
    <subcellularLocation>
        <location evidence="1">Cell membrane</location>
        <topology evidence="1">Multi-pass membrane protein</topology>
    </subcellularLocation>
</comment>
<accession>A0A2V1IRK3</accession>
<feature type="transmembrane region" description="Helical" evidence="6">
    <location>
        <begin position="387"/>
        <end position="408"/>
    </location>
</feature>
<dbReference type="Proteomes" id="UP000244905">
    <property type="component" value="Unassembled WGS sequence"/>
</dbReference>
<dbReference type="Pfam" id="PF02687">
    <property type="entry name" value="FtsX"/>
    <property type="match status" value="1"/>
</dbReference>
<keyword evidence="10" id="KW-1185">Reference proteome</keyword>
<feature type="domain" description="ABC3 transporter permease C-terminal" evidence="7">
    <location>
        <begin position="294"/>
        <end position="421"/>
    </location>
</feature>
<evidence type="ECO:0000256" key="1">
    <source>
        <dbReference type="ARBA" id="ARBA00004651"/>
    </source>
</evidence>
<dbReference type="RefSeq" id="WP_107031879.1">
    <property type="nucleotide sequence ID" value="NZ_PUEC01000009.1"/>
</dbReference>
<dbReference type="PANTHER" id="PTHR30572:SF18">
    <property type="entry name" value="ABC-TYPE MACROLIDE FAMILY EXPORT SYSTEM PERMEASE COMPONENT 2"/>
    <property type="match status" value="1"/>
</dbReference>
<dbReference type="EMBL" id="PUEC01000009">
    <property type="protein sequence ID" value="PWB02814.1"/>
    <property type="molecule type" value="Genomic_DNA"/>
</dbReference>
<feature type="transmembrane region" description="Helical" evidence="6">
    <location>
        <begin position="340"/>
        <end position="367"/>
    </location>
</feature>
<dbReference type="InterPro" id="IPR025857">
    <property type="entry name" value="MacB_PCD"/>
</dbReference>
<dbReference type="Pfam" id="PF12704">
    <property type="entry name" value="MacB_PCD"/>
    <property type="match status" value="1"/>
</dbReference>
<proteinExistence type="predicted"/>
<comment type="caution">
    <text evidence="9">The sequence shown here is derived from an EMBL/GenBank/DDBJ whole genome shotgun (WGS) entry which is preliminary data.</text>
</comment>
<gene>
    <name evidence="9" type="ORF">C5O23_05130</name>
</gene>
<evidence type="ECO:0000256" key="6">
    <source>
        <dbReference type="SAM" id="Phobius"/>
    </source>
</evidence>
<evidence type="ECO:0000256" key="4">
    <source>
        <dbReference type="ARBA" id="ARBA00022989"/>
    </source>
</evidence>
<keyword evidence="5 6" id="KW-0472">Membrane</keyword>
<dbReference type="InterPro" id="IPR003838">
    <property type="entry name" value="ABC3_permease_C"/>
</dbReference>
<feature type="transmembrane region" description="Helical" evidence="6">
    <location>
        <begin position="293"/>
        <end position="310"/>
    </location>
</feature>
<keyword evidence="4 6" id="KW-1133">Transmembrane helix</keyword>
<protein>
    <submittedName>
        <fullName evidence="9">ABC transporter permease</fullName>
    </submittedName>
</protein>
<dbReference type="GeneID" id="82525725"/>
<feature type="transmembrane region" description="Helical" evidence="6">
    <location>
        <begin position="21"/>
        <end position="40"/>
    </location>
</feature>
<keyword evidence="3 6" id="KW-0812">Transmembrane</keyword>
<keyword evidence="2" id="KW-1003">Cell membrane</keyword>